<keyword evidence="3" id="KW-0804">Transcription</keyword>
<keyword evidence="8" id="KW-1185">Reference proteome</keyword>
<organism evidence="7 8">
    <name type="scientific">Nonomuraea guangzhouensis</name>
    <dbReference type="NCBI Taxonomy" id="1291555"/>
    <lineage>
        <taxon>Bacteria</taxon>
        <taxon>Bacillati</taxon>
        <taxon>Actinomycetota</taxon>
        <taxon>Actinomycetes</taxon>
        <taxon>Streptosporangiales</taxon>
        <taxon>Streptosporangiaceae</taxon>
        <taxon>Nonomuraea</taxon>
    </lineage>
</organism>
<comment type="caution">
    <text evidence="7">The sequence shown here is derived from an EMBL/GenBank/DDBJ whole genome shotgun (WGS) entry which is preliminary data.</text>
</comment>
<evidence type="ECO:0000256" key="3">
    <source>
        <dbReference type="ARBA" id="ARBA00023163"/>
    </source>
</evidence>
<evidence type="ECO:0000256" key="1">
    <source>
        <dbReference type="ARBA" id="ARBA00023015"/>
    </source>
</evidence>
<reference evidence="8" key="1">
    <citation type="journal article" date="2019" name="Int. J. Syst. Evol. Microbiol.">
        <title>The Global Catalogue of Microorganisms (GCM) 10K type strain sequencing project: providing services to taxonomists for standard genome sequencing and annotation.</title>
        <authorList>
            <consortium name="The Broad Institute Genomics Platform"/>
            <consortium name="The Broad Institute Genome Sequencing Center for Infectious Disease"/>
            <person name="Wu L."/>
            <person name="Ma J."/>
        </authorList>
    </citation>
    <scope>NUCLEOTIDE SEQUENCE [LARGE SCALE GENOMIC DNA]</scope>
    <source>
        <strain evidence="8">CGMCC 1.15399</strain>
    </source>
</reference>
<dbReference type="Proteomes" id="UP001597097">
    <property type="component" value="Unassembled WGS sequence"/>
</dbReference>
<dbReference type="EMBL" id="JBHUCM010000067">
    <property type="protein sequence ID" value="MFD1546684.1"/>
    <property type="molecule type" value="Genomic_DNA"/>
</dbReference>
<sequence length="219" mass="23929">MTQRNNGIDNRRTDTRDRILAVAMRLFADRGYTNTSLREIAEELDVTKAALYFHYKTKEDIVTAIMRGYLDGITTLIDNANATAPPATLSTRETLVRSVAEHQAHWSPSLVRLIRENYSEISHLPIGVELRATVNRLINALCPPDPDVLDRTRARAVLACLQAGTLAAAEESGDGQVIRQATLDIALEVLRGGSPSTPVEHADDARARPGAAVPLTPQV</sequence>
<feature type="domain" description="HTH tetR-type" evidence="6">
    <location>
        <begin position="13"/>
        <end position="73"/>
    </location>
</feature>
<keyword evidence="2 4" id="KW-0238">DNA-binding</keyword>
<dbReference type="InterPro" id="IPR001647">
    <property type="entry name" value="HTH_TetR"/>
</dbReference>
<evidence type="ECO:0000313" key="8">
    <source>
        <dbReference type="Proteomes" id="UP001597097"/>
    </source>
</evidence>
<dbReference type="RefSeq" id="WP_219527456.1">
    <property type="nucleotide sequence ID" value="NZ_JAHKRM010000002.1"/>
</dbReference>
<evidence type="ECO:0000256" key="5">
    <source>
        <dbReference type="SAM" id="MobiDB-lite"/>
    </source>
</evidence>
<evidence type="ECO:0000259" key="6">
    <source>
        <dbReference type="PROSITE" id="PS50977"/>
    </source>
</evidence>
<accession>A0ABW4GWA3</accession>
<dbReference type="PANTHER" id="PTHR30055">
    <property type="entry name" value="HTH-TYPE TRANSCRIPTIONAL REGULATOR RUTR"/>
    <property type="match status" value="1"/>
</dbReference>
<dbReference type="PANTHER" id="PTHR30055:SF234">
    <property type="entry name" value="HTH-TYPE TRANSCRIPTIONAL REGULATOR BETI"/>
    <property type="match status" value="1"/>
</dbReference>
<dbReference type="Pfam" id="PF00440">
    <property type="entry name" value="TetR_N"/>
    <property type="match status" value="1"/>
</dbReference>
<protein>
    <submittedName>
        <fullName evidence="7">TetR/AcrR family transcriptional regulator</fullName>
    </submittedName>
</protein>
<feature type="DNA-binding region" description="H-T-H motif" evidence="4">
    <location>
        <begin position="36"/>
        <end position="55"/>
    </location>
</feature>
<evidence type="ECO:0000256" key="4">
    <source>
        <dbReference type="PROSITE-ProRule" id="PRU00335"/>
    </source>
</evidence>
<proteinExistence type="predicted"/>
<dbReference type="InterPro" id="IPR050109">
    <property type="entry name" value="HTH-type_TetR-like_transc_reg"/>
</dbReference>
<dbReference type="PROSITE" id="PS50977">
    <property type="entry name" value="HTH_TETR_2"/>
    <property type="match status" value="1"/>
</dbReference>
<keyword evidence="1" id="KW-0805">Transcription regulation</keyword>
<evidence type="ECO:0000313" key="7">
    <source>
        <dbReference type="EMBL" id="MFD1546684.1"/>
    </source>
</evidence>
<feature type="region of interest" description="Disordered" evidence="5">
    <location>
        <begin position="194"/>
        <end position="219"/>
    </location>
</feature>
<name>A0ABW4GWA3_9ACTN</name>
<evidence type="ECO:0000256" key="2">
    <source>
        <dbReference type="ARBA" id="ARBA00023125"/>
    </source>
</evidence>
<gene>
    <name evidence="7" type="ORF">ACFSJ0_57275</name>
</gene>